<accession>A0A5C7S6J5</accession>
<proteinExistence type="predicted"/>
<sequence>MQTHAHLTAPGTPTGDRLGLHAGLESLGAQLTARWQSRTRKHVVDLLDDADALADWHRNLERLRRGEHG</sequence>
<name>A0A5C7S6J5_THASP</name>
<comment type="caution">
    <text evidence="1">The sequence shown here is derived from an EMBL/GenBank/DDBJ whole genome shotgun (WGS) entry which is preliminary data.</text>
</comment>
<dbReference type="EMBL" id="SSFD01000350">
    <property type="protein sequence ID" value="TXH79464.1"/>
    <property type="molecule type" value="Genomic_DNA"/>
</dbReference>
<protein>
    <submittedName>
        <fullName evidence="1">Uncharacterized protein</fullName>
    </submittedName>
</protein>
<evidence type="ECO:0000313" key="2">
    <source>
        <dbReference type="Proteomes" id="UP000321192"/>
    </source>
</evidence>
<organism evidence="1 2">
    <name type="scientific">Thauera aminoaromatica</name>
    <dbReference type="NCBI Taxonomy" id="164330"/>
    <lineage>
        <taxon>Bacteria</taxon>
        <taxon>Pseudomonadati</taxon>
        <taxon>Pseudomonadota</taxon>
        <taxon>Betaproteobacteria</taxon>
        <taxon>Rhodocyclales</taxon>
        <taxon>Zoogloeaceae</taxon>
        <taxon>Thauera</taxon>
    </lineage>
</organism>
<evidence type="ECO:0000313" key="1">
    <source>
        <dbReference type="EMBL" id="TXH79464.1"/>
    </source>
</evidence>
<dbReference type="AlphaFoldDB" id="A0A5C7S6J5"/>
<dbReference type="Proteomes" id="UP000321192">
    <property type="component" value="Unassembled WGS sequence"/>
</dbReference>
<dbReference type="RefSeq" id="WP_276661811.1">
    <property type="nucleotide sequence ID" value="NZ_JAYRXT010000121.1"/>
</dbReference>
<reference evidence="1 2" key="1">
    <citation type="submission" date="2018-09" db="EMBL/GenBank/DDBJ databases">
        <title>Metagenome Assembled Genomes from an Advanced Water Purification Facility.</title>
        <authorList>
            <person name="Stamps B.W."/>
            <person name="Spear J.R."/>
        </authorList>
    </citation>
    <scope>NUCLEOTIDE SEQUENCE [LARGE SCALE GENOMIC DNA]</scope>
    <source>
        <strain evidence="1">Bin_27_1</strain>
    </source>
</reference>
<gene>
    <name evidence="1" type="ORF">E6Q80_20555</name>
</gene>